<feature type="region of interest" description="Disordered" evidence="1">
    <location>
        <begin position="97"/>
        <end position="159"/>
    </location>
</feature>
<feature type="compositionally biased region" description="Low complexity" evidence="1">
    <location>
        <begin position="102"/>
        <end position="125"/>
    </location>
</feature>
<proteinExistence type="predicted"/>
<evidence type="ECO:0000256" key="1">
    <source>
        <dbReference type="SAM" id="MobiDB-lite"/>
    </source>
</evidence>
<dbReference type="AlphaFoldDB" id="A0A8J4BTG1"/>
<feature type="domain" description="DUF1995" evidence="2">
    <location>
        <begin position="159"/>
        <end position="350"/>
    </location>
</feature>
<sequence length="394" mass="42159">MQVSNFMNRIKGSTHCSRTRGRNLIAHRPQRLHAGHVAALLASLDLASTSTVGPAPPPPRTVSEAIRQARMSLRLYREAASAGANLSHNSNFRGGDLPAVASSNSSNSSRGNASSSITSGTTAAARGQLSGAGPLSTSPERESSPISGSGSESGSRSMASAMGPQRLIIELPLPSQRVGFLGRGGAPSDLVMLMDEGDYPGGEQQRFRALRKLVDALLEGYDAEFLGYLEDGADGVGLWSCGSDMTLIANVTNATVPSLVKLFDGGYGSRVTYPGHTIVAVNPQWTDAGSVGQPWQWRLRQRAAEVLDESRWSTLYNAKLLRGSRGANGLLHRAWPHRWALYPAATPDTRYLGDCLLATPFRPSADLILAKLNEAKPEMQRKAKELGLEEPGWF</sequence>
<keyword evidence="4" id="KW-1185">Reference proteome</keyword>
<evidence type="ECO:0000259" key="2">
    <source>
        <dbReference type="Pfam" id="PF09353"/>
    </source>
</evidence>
<comment type="caution">
    <text evidence="3">The sequence shown here is derived from an EMBL/GenBank/DDBJ whole genome shotgun (WGS) entry which is preliminary data.</text>
</comment>
<feature type="compositionally biased region" description="Low complexity" evidence="1">
    <location>
        <begin position="144"/>
        <end position="159"/>
    </location>
</feature>
<dbReference type="Proteomes" id="UP000747399">
    <property type="component" value="Unassembled WGS sequence"/>
</dbReference>
<reference evidence="3" key="1">
    <citation type="journal article" date="2021" name="Proc. Natl. Acad. Sci. U.S.A.">
        <title>Three genomes in the algal genus Volvox reveal the fate of a haploid sex-determining region after a transition to homothallism.</title>
        <authorList>
            <person name="Yamamoto K."/>
            <person name="Hamaji T."/>
            <person name="Kawai-Toyooka H."/>
            <person name="Matsuzaki R."/>
            <person name="Takahashi F."/>
            <person name="Nishimura Y."/>
            <person name="Kawachi M."/>
            <person name="Noguchi H."/>
            <person name="Minakuchi Y."/>
            <person name="Umen J.G."/>
            <person name="Toyoda A."/>
            <person name="Nozaki H."/>
        </authorList>
    </citation>
    <scope>NUCLEOTIDE SEQUENCE</scope>
    <source>
        <strain evidence="3">NIES-3780</strain>
    </source>
</reference>
<accession>A0A8J4BTG1</accession>
<dbReference type="Pfam" id="PF09353">
    <property type="entry name" value="DUF1995"/>
    <property type="match status" value="1"/>
</dbReference>
<dbReference type="InterPro" id="IPR018962">
    <property type="entry name" value="DUF1995"/>
</dbReference>
<evidence type="ECO:0000313" key="3">
    <source>
        <dbReference type="EMBL" id="GIL68237.1"/>
    </source>
</evidence>
<feature type="region of interest" description="Disordered" evidence="1">
    <location>
        <begin position="1"/>
        <end position="20"/>
    </location>
</feature>
<evidence type="ECO:0000313" key="4">
    <source>
        <dbReference type="Proteomes" id="UP000747399"/>
    </source>
</evidence>
<protein>
    <recommendedName>
        <fullName evidence="2">DUF1995 domain-containing protein</fullName>
    </recommendedName>
</protein>
<organism evidence="3 4">
    <name type="scientific">Volvox africanus</name>
    <dbReference type="NCBI Taxonomy" id="51714"/>
    <lineage>
        <taxon>Eukaryota</taxon>
        <taxon>Viridiplantae</taxon>
        <taxon>Chlorophyta</taxon>
        <taxon>core chlorophytes</taxon>
        <taxon>Chlorophyceae</taxon>
        <taxon>CS clade</taxon>
        <taxon>Chlamydomonadales</taxon>
        <taxon>Volvocaceae</taxon>
        <taxon>Volvox</taxon>
    </lineage>
</organism>
<name>A0A8J4BTG1_9CHLO</name>
<gene>
    <name evidence="3" type="ORF">Vafri_21491</name>
</gene>
<dbReference type="EMBL" id="BNCO01000112">
    <property type="protein sequence ID" value="GIL68237.1"/>
    <property type="molecule type" value="Genomic_DNA"/>
</dbReference>